<evidence type="ECO:0000313" key="2">
    <source>
        <dbReference type="EMBL" id="RUO29568.1"/>
    </source>
</evidence>
<organism evidence="2 3">
    <name type="scientific">Aliidiomarina soli</name>
    <dbReference type="NCBI Taxonomy" id="1928574"/>
    <lineage>
        <taxon>Bacteria</taxon>
        <taxon>Pseudomonadati</taxon>
        <taxon>Pseudomonadota</taxon>
        <taxon>Gammaproteobacteria</taxon>
        <taxon>Alteromonadales</taxon>
        <taxon>Idiomarinaceae</taxon>
        <taxon>Aliidiomarina</taxon>
    </lineage>
</organism>
<protein>
    <recommendedName>
        <fullName evidence="4">Sel1 repeat family protein</fullName>
    </recommendedName>
</protein>
<proteinExistence type="predicted"/>
<evidence type="ECO:0000313" key="3">
    <source>
        <dbReference type="Proteomes" id="UP000287823"/>
    </source>
</evidence>
<keyword evidence="3" id="KW-1185">Reference proteome</keyword>
<gene>
    <name evidence="2" type="ORF">CWE14_13995</name>
</gene>
<comment type="caution">
    <text evidence="2">The sequence shown here is derived from an EMBL/GenBank/DDBJ whole genome shotgun (WGS) entry which is preliminary data.</text>
</comment>
<sequence length="178" mass="20303">MNTVILVIIAALTLTANSAVAQDNVELQQMFDADQEARRSQDLDWDEVSRQDAERREAVLSLLAEGEIKTGLDYFNAALIFQHGETVDDIRLAHSFATISATLGYSRATWLKAASWDRLMMYFEQPQWYGTQFTVDDSGDWYLYDVEPDVVTDEQRAEWSVPALEESRARAEARNESR</sequence>
<evidence type="ECO:0000256" key="1">
    <source>
        <dbReference type="SAM" id="SignalP"/>
    </source>
</evidence>
<dbReference type="Proteomes" id="UP000287823">
    <property type="component" value="Unassembled WGS sequence"/>
</dbReference>
<evidence type="ECO:0008006" key="4">
    <source>
        <dbReference type="Google" id="ProtNLM"/>
    </source>
</evidence>
<accession>A0A432WBY5</accession>
<feature type="signal peptide" evidence="1">
    <location>
        <begin position="1"/>
        <end position="21"/>
    </location>
</feature>
<feature type="chain" id="PRO_5019278912" description="Sel1 repeat family protein" evidence="1">
    <location>
        <begin position="22"/>
        <end position="178"/>
    </location>
</feature>
<dbReference type="RefSeq" id="WP_126799943.1">
    <property type="nucleotide sequence ID" value="NZ_PIPO01000007.1"/>
</dbReference>
<reference evidence="2 3" key="1">
    <citation type="journal article" date="2011" name="Front. Microbiol.">
        <title>Genomic signatures of strain selection and enhancement in Bacillus atrophaeus var. globigii, a historical biowarfare simulant.</title>
        <authorList>
            <person name="Gibbons H.S."/>
            <person name="Broomall S.M."/>
            <person name="McNew L.A."/>
            <person name="Daligault H."/>
            <person name="Chapman C."/>
            <person name="Bruce D."/>
            <person name="Karavis M."/>
            <person name="Krepps M."/>
            <person name="McGregor P.A."/>
            <person name="Hong C."/>
            <person name="Park K.H."/>
            <person name="Akmal A."/>
            <person name="Feldman A."/>
            <person name="Lin J.S."/>
            <person name="Chang W.E."/>
            <person name="Higgs B.W."/>
            <person name="Demirev P."/>
            <person name="Lindquist J."/>
            <person name="Liem A."/>
            <person name="Fochler E."/>
            <person name="Read T.D."/>
            <person name="Tapia R."/>
            <person name="Johnson S."/>
            <person name="Bishop-Lilly K.A."/>
            <person name="Detter C."/>
            <person name="Han C."/>
            <person name="Sozhamannan S."/>
            <person name="Rosenzweig C.N."/>
            <person name="Skowronski E.W."/>
        </authorList>
    </citation>
    <scope>NUCLEOTIDE SEQUENCE [LARGE SCALE GENOMIC DNA]</scope>
    <source>
        <strain evidence="2 3">Y4G10-17</strain>
    </source>
</reference>
<dbReference type="EMBL" id="PIPO01000007">
    <property type="protein sequence ID" value="RUO29568.1"/>
    <property type="molecule type" value="Genomic_DNA"/>
</dbReference>
<keyword evidence="1" id="KW-0732">Signal</keyword>
<name>A0A432WBY5_9GAMM</name>
<dbReference type="AlphaFoldDB" id="A0A432WBY5"/>